<dbReference type="AlphaFoldDB" id="A0A6J4V0U4"/>
<accession>A0A6J4V0U4</accession>
<evidence type="ECO:0000313" key="2">
    <source>
        <dbReference type="EMBL" id="CAA9564050.1"/>
    </source>
</evidence>
<evidence type="ECO:0000256" key="1">
    <source>
        <dbReference type="SAM" id="MobiDB-lite"/>
    </source>
</evidence>
<organism evidence="2">
    <name type="scientific">uncultured Thermomicrobiales bacterium</name>
    <dbReference type="NCBI Taxonomy" id="1645740"/>
    <lineage>
        <taxon>Bacteria</taxon>
        <taxon>Pseudomonadati</taxon>
        <taxon>Thermomicrobiota</taxon>
        <taxon>Thermomicrobia</taxon>
        <taxon>Thermomicrobiales</taxon>
        <taxon>environmental samples</taxon>
    </lineage>
</organism>
<reference evidence="2" key="1">
    <citation type="submission" date="2020-02" db="EMBL/GenBank/DDBJ databases">
        <authorList>
            <person name="Meier V. D."/>
        </authorList>
    </citation>
    <scope>NUCLEOTIDE SEQUENCE</scope>
    <source>
        <strain evidence="2">AVDCRST_MAG18</strain>
    </source>
</reference>
<dbReference type="EMBL" id="CADCWN010000100">
    <property type="protein sequence ID" value="CAA9564050.1"/>
    <property type="molecule type" value="Genomic_DNA"/>
</dbReference>
<feature type="region of interest" description="Disordered" evidence="1">
    <location>
        <begin position="172"/>
        <end position="199"/>
    </location>
</feature>
<gene>
    <name evidence="2" type="ORF">AVDCRST_MAG18-1322</name>
</gene>
<sequence>MTAPVITTDETTEAIGAVAKALAELRATKTDPANWKWTIIPLHNAMQNFMVLALRVTNPVLVAQVPPKLRVFEMEILAACNNRLRVRDLPAKANPTDDDLAGDAYFAYAESLAVWHLSRPARRAFFQDTVQRQELRRNLLDRYISLLDFQLVGFTELFQRLRQEKYARYTPCPGYRRHPPPHPGTRYPGLLRNQAGWRR</sequence>
<name>A0A6J4V0U4_9BACT</name>
<protein>
    <submittedName>
        <fullName evidence="2">Uncharacterized protein</fullName>
    </submittedName>
</protein>
<proteinExistence type="predicted"/>